<name>A0AAQ3Q8J9_9LILI</name>
<dbReference type="AlphaFoldDB" id="A0AAQ3Q8J9"/>
<keyword evidence="5" id="KW-1185">Reference proteome</keyword>
<evidence type="ECO:0000256" key="2">
    <source>
        <dbReference type="ARBA" id="ARBA00022737"/>
    </source>
</evidence>
<dbReference type="GO" id="GO:0003729">
    <property type="term" value="F:mRNA binding"/>
    <property type="evidence" value="ECO:0007669"/>
    <property type="project" value="InterPro"/>
</dbReference>
<organism evidence="4 5">
    <name type="scientific">Canna indica</name>
    <name type="common">Indian-shot</name>
    <dbReference type="NCBI Taxonomy" id="4628"/>
    <lineage>
        <taxon>Eukaryota</taxon>
        <taxon>Viridiplantae</taxon>
        <taxon>Streptophyta</taxon>
        <taxon>Embryophyta</taxon>
        <taxon>Tracheophyta</taxon>
        <taxon>Spermatophyta</taxon>
        <taxon>Magnoliopsida</taxon>
        <taxon>Liliopsida</taxon>
        <taxon>Zingiberales</taxon>
        <taxon>Cannaceae</taxon>
        <taxon>Canna</taxon>
    </lineage>
</organism>
<protein>
    <recommendedName>
        <fullName evidence="6">Pentatricopeptide repeat-containing protein</fullName>
    </recommendedName>
</protein>
<dbReference type="Proteomes" id="UP001327560">
    <property type="component" value="Chromosome 4"/>
</dbReference>
<dbReference type="PANTHER" id="PTHR47874">
    <property type="entry name" value="EXPRESSED PROTEIN"/>
    <property type="match status" value="1"/>
</dbReference>
<proteinExistence type="inferred from homology"/>
<keyword evidence="2" id="KW-0677">Repeat</keyword>
<dbReference type="Pfam" id="PF13812">
    <property type="entry name" value="PPR_3"/>
    <property type="match status" value="1"/>
</dbReference>
<evidence type="ECO:0000313" key="5">
    <source>
        <dbReference type="Proteomes" id="UP001327560"/>
    </source>
</evidence>
<evidence type="ECO:0000256" key="1">
    <source>
        <dbReference type="ARBA" id="ARBA00007626"/>
    </source>
</evidence>
<dbReference type="PROSITE" id="PS51375">
    <property type="entry name" value="PPR"/>
    <property type="match status" value="1"/>
</dbReference>
<dbReference type="Pfam" id="PF13041">
    <property type="entry name" value="PPR_2"/>
    <property type="match status" value="1"/>
</dbReference>
<dbReference type="InterPro" id="IPR044179">
    <property type="entry name" value="PPR5-like"/>
</dbReference>
<evidence type="ECO:0000256" key="3">
    <source>
        <dbReference type="PROSITE-ProRule" id="PRU00708"/>
    </source>
</evidence>
<accession>A0AAQ3Q8J9</accession>
<sequence length="582" mass="66207">MVKYMPVIFITSSCDHIKWHSYDVAFLRTGKDQISVGRASRPLPIFTGGIFQRSSGHHRFIETSGAPLNLNIANNVYFPPLKYPLCSMCLAVSMARGTQVLFILRRCYFSFPRAPFPRYPNTIFPFRRFCSDIRDRIILLSESTASLTEDAKKALRSEVSDLADELLALPDDEDLSKFLDSGRFAALLRRPPAGFASVELLFCLKSRPLLALQVFDWRRKQADGEIPILAEEYSKAIAIAGRTMNADLATELFCDAIAAGIHETCLYNALMSAYMYNGFIKNAVSVFEDLKRDAKCKPTIVSYNILLSVFGRSMLVDHMETVLRAIDDSQLSYTITTYNTAIAAYVTAWKWDKMESMYESMVKGSIKPDADTLLLLLKGYAHSVNIEKMEQIYDQIKEIVNNRQVKVIHAMICAYTKSSHPDRVKKVETLLKHIPEDEYRPWLNVLLIRMYAQEDSVDVMEGLISEALQQNTTVTTVGIMRSIISSYFRSNAVDQLARFIRKAENAGWRLCRSLYHCKMVMYGQQNRLGEMHKTFSPFNLQSVFTLYYDVGQPRIKQNAGIITGTNFLNVFETSEMSCELYG</sequence>
<evidence type="ECO:0008006" key="6">
    <source>
        <dbReference type="Google" id="ProtNLM"/>
    </source>
</evidence>
<feature type="repeat" description="PPR" evidence="3">
    <location>
        <begin position="334"/>
        <end position="368"/>
    </location>
</feature>
<dbReference type="Gene3D" id="1.25.40.10">
    <property type="entry name" value="Tetratricopeptide repeat domain"/>
    <property type="match status" value="2"/>
</dbReference>
<dbReference type="EMBL" id="CP136893">
    <property type="protein sequence ID" value="WOL03186.1"/>
    <property type="molecule type" value="Genomic_DNA"/>
</dbReference>
<dbReference type="InterPro" id="IPR002885">
    <property type="entry name" value="PPR_rpt"/>
</dbReference>
<comment type="similarity">
    <text evidence="1">Belongs to the PPR family. P subfamily.</text>
</comment>
<gene>
    <name evidence="4" type="ORF">Cni_G11906</name>
</gene>
<dbReference type="PANTHER" id="PTHR47874:SF1">
    <property type="entry name" value="OS05G0407900 PROTEIN"/>
    <property type="match status" value="1"/>
</dbReference>
<dbReference type="InterPro" id="IPR011990">
    <property type="entry name" value="TPR-like_helical_dom_sf"/>
</dbReference>
<evidence type="ECO:0000313" key="4">
    <source>
        <dbReference type="EMBL" id="WOL03186.1"/>
    </source>
</evidence>
<dbReference type="NCBIfam" id="TIGR00756">
    <property type="entry name" value="PPR"/>
    <property type="match status" value="2"/>
</dbReference>
<reference evidence="4 5" key="1">
    <citation type="submission" date="2023-10" db="EMBL/GenBank/DDBJ databases">
        <title>Chromosome-scale genome assembly provides insights into flower coloration mechanisms of Canna indica.</title>
        <authorList>
            <person name="Li C."/>
        </authorList>
    </citation>
    <scope>NUCLEOTIDE SEQUENCE [LARGE SCALE GENOMIC DNA]</scope>
    <source>
        <tissue evidence="4">Flower</tissue>
    </source>
</reference>